<reference evidence="2" key="1">
    <citation type="submission" date="2023-02" db="EMBL/GenBank/DDBJ databases">
        <title>Genome of toxic invasive species Heracleum sosnowskyi carries increased number of genes despite the absence of recent whole-genome duplications.</title>
        <authorList>
            <person name="Schelkunov M."/>
            <person name="Shtratnikova V."/>
            <person name="Makarenko M."/>
            <person name="Klepikova A."/>
            <person name="Omelchenko D."/>
            <person name="Novikova G."/>
            <person name="Obukhova E."/>
            <person name="Bogdanov V."/>
            <person name="Penin A."/>
            <person name="Logacheva M."/>
        </authorList>
    </citation>
    <scope>NUCLEOTIDE SEQUENCE</scope>
    <source>
        <strain evidence="2">Hsosn_3</strain>
        <tissue evidence="2">Leaf</tissue>
    </source>
</reference>
<protein>
    <submittedName>
        <fullName evidence="2">Uncharacterized protein</fullName>
    </submittedName>
</protein>
<dbReference type="Proteomes" id="UP001237642">
    <property type="component" value="Unassembled WGS sequence"/>
</dbReference>
<evidence type="ECO:0000313" key="2">
    <source>
        <dbReference type="EMBL" id="KAK1404004.1"/>
    </source>
</evidence>
<proteinExistence type="predicted"/>
<keyword evidence="3" id="KW-1185">Reference proteome</keyword>
<dbReference type="GO" id="GO:0008970">
    <property type="term" value="F:phospholipase A1 activity"/>
    <property type="evidence" value="ECO:0007669"/>
    <property type="project" value="InterPro"/>
</dbReference>
<comment type="caution">
    <text evidence="2">The sequence shown here is derived from an EMBL/GenBank/DDBJ whole genome shotgun (WGS) entry which is preliminary data.</text>
</comment>
<sequence length="103" mass="11799">MASYVRSRAKDQSLLDSERQEDNSMTLKINESNLLHEEKRYAQPRVYKTEVLAEYVTTSTMTAVIATSEEEEQATMALQSFHSSPGDWFVCDDSSTYTRCFVI</sequence>
<accession>A0AAD8JGT7</accession>
<organism evidence="2 3">
    <name type="scientific">Heracleum sosnowskyi</name>
    <dbReference type="NCBI Taxonomy" id="360622"/>
    <lineage>
        <taxon>Eukaryota</taxon>
        <taxon>Viridiplantae</taxon>
        <taxon>Streptophyta</taxon>
        <taxon>Embryophyta</taxon>
        <taxon>Tracheophyta</taxon>
        <taxon>Spermatophyta</taxon>
        <taxon>Magnoliopsida</taxon>
        <taxon>eudicotyledons</taxon>
        <taxon>Gunneridae</taxon>
        <taxon>Pentapetalae</taxon>
        <taxon>asterids</taxon>
        <taxon>campanulids</taxon>
        <taxon>Apiales</taxon>
        <taxon>Apiaceae</taxon>
        <taxon>Apioideae</taxon>
        <taxon>apioid superclade</taxon>
        <taxon>Tordylieae</taxon>
        <taxon>Tordyliinae</taxon>
        <taxon>Heracleum</taxon>
    </lineage>
</organism>
<feature type="region of interest" description="Disordered" evidence="1">
    <location>
        <begin position="1"/>
        <end position="30"/>
    </location>
</feature>
<dbReference type="PANTHER" id="PTHR46483:SF1">
    <property type="entry name" value="PHOSPHOLIPASE A1 PLIP1, CHLOROPLASTIC"/>
    <property type="match status" value="1"/>
</dbReference>
<gene>
    <name evidence="2" type="ORF">POM88_003609</name>
</gene>
<dbReference type="AlphaFoldDB" id="A0AAD8JGT7"/>
<evidence type="ECO:0000313" key="3">
    <source>
        <dbReference type="Proteomes" id="UP001237642"/>
    </source>
</evidence>
<name>A0AAD8JGT7_9APIA</name>
<dbReference type="InterPro" id="IPR043367">
    <property type="entry name" value="PLIP1/2/3"/>
</dbReference>
<reference evidence="2" key="2">
    <citation type="submission" date="2023-05" db="EMBL/GenBank/DDBJ databases">
        <authorList>
            <person name="Schelkunov M.I."/>
        </authorList>
    </citation>
    <scope>NUCLEOTIDE SEQUENCE</scope>
    <source>
        <strain evidence="2">Hsosn_3</strain>
        <tissue evidence="2">Leaf</tissue>
    </source>
</reference>
<evidence type="ECO:0000256" key="1">
    <source>
        <dbReference type="SAM" id="MobiDB-lite"/>
    </source>
</evidence>
<dbReference type="EMBL" id="JAUIZM010000001">
    <property type="protein sequence ID" value="KAK1404004.1"/>
    <property type="molecule type" value="Genomic_DNA"/>
</dbReference>
<dbReference type="PANTHER" id="PTHR46483">
    <property type="entry name" value="PHOSPHOLIPASE A1 PLIP2, CHLOROPLASTIC"/>
    <property type="match status" value="1"/>
</dbReference>
<feature type="compositionally biased region" description="Basic and acidic residues" evidence="1">
    <location>
        <begin position="8"/>
        <end position="22"/>
    </location>
</feature>